<keyword evidence="1 2" id="KW-0694">RNA-binding</keyword>
<accession>A0A7Y0S0Y7</accession>
<sequence length="55" mass="6354">HELIKVKIASEDRETKLLIVDAIVRETGAEKVQVIGKTLVLFRQSEQRKIELPRK</sequence>
<dbReference type="PANTHER" id="PTHR40065">
    <property type="entry name" value="RNA-BINDING PROTEIN YHBY"/>
    <property type="match status" value="1"/>
</dbReference>
<evidence type="ECO:0000256" key="1">
    <source>
        <dbReference type="ARBA" id="ARBA00022884"/>
    </source>
</evidence>
<organism evidence="4 5">
    <name type="scientific">Vibrio parahaemolyticus</name>
    <dbReference type="NCBI Taxonomy" id="670"/>
    <lineage>
        <taxon>Bacteria</taxon>
        <taxon>Pseudomonadati</taxon>
        <taxon>Pseudomonadota</taxon>
        <taxon>Gammaproteobacteria</taxon>
        <taxon>Vibrionales</taxon>
        <taxon>Vibrionaceae</taxon>
        <taxon>Vibrio</taxon>
    </lineage>
</organism>
<dbReference type="AlphaFoldDB" id="A0A7Y0S0Y7"/>
<feature type="domain" description="CRM" evidence="3">
    <location>
        <begin position="1"/>
        <end position="54"/>
    </location>
</feature>
<evidence type="ECO:0000259" key="3">
    <source>
        <dbReference type="PROSITE" id="PS51295"/>
    </source>
</evidence>
<comment type="caution">
    <text evidence="4">The sequence shown here is derived from an EMBL/GenBank/DDBJ whole genome shotgun (WGS) entry which is preliminary data.</text>
</comment>
<reference evidence="4 5" key="1">
    <citation type="submission" date="2020-04" db="EMBL/GenBank/DDBJ databases">
        <title>Whole-genome sequencing of Vibrio spp. from China reveals different genetic environments of blaCTX-M-14 among diverse lineages.</title>
        <authorList>
            <person name="Zheng Z."/>
            <person name="Ye L."/>
            <person name="Chen S."/>
        </authorList>
    </citation>
    <scope>NUCLEOTIDE SEQUENCE [LARGE SCALE GENOMIC DNA]</scope>
    <source>
        <strain evidence="4 5">Vb0574</strain>
    </source>
</reference>
<dbReference type="InterPro" id="IPR051925">
    <property type="entry name" value="RNA-binding_domain"/>
</dbReference>
<dbReference type="Pfam" id="PF01985">
    <property type="entry name" value="CRS1_YhbY"/>
    <property type="match status" value="1"/>
</dbReference>
<dbReference type="InterPro" id="IPR001890">
    <property type="entry name" value="RNA-binding_CRM"/>
</dbReference>
<dbReference type="PROSITE" id="PS51295">
    <property type="entry name" value="CRM"/>
    <property type="match status" value="1"/>
</dbReference>
<dbReference type="EMBL" id="JABCLD010000186">
    <property type="protein sequence ID" value="NMU24252.1"/>
    <property type="molecule type" value="Genomic_DNA"/>
</dbReference>
<evidence type="ECO:0000313" key="5">
    <source>
        <dbReference type="Proteomes" id="UP000555836"/>
    </source>
</evidence>
<evidence type="ECO:0000256" key="2">
    <source>
        <dbReference type="PROSITE-ProRule" id="PRU00626"/>
    </source>
</evidence>
<protein>
    <submittedName>
        <fullName evidence="4">Ribosome assembly RNA-binding protein YhbY</fullName>
    </submittedName>
</protein>
<dbReference type="SUPFAM" id="SSF75471">
    <property type="entry name" value="YhbY-like"/>
    <property type="match status" value="1"/>
</dbReference>
<dbReference type="Gene3D" id="3.30.110.60">
    <property type="entry name" value="YhbY-like"/>
    <property type="match status" value="1"/>
</dbReference>
<evidence type="ECO:0000313" key="4">
    <source>
        <dbReference type="EMBL" id="NMU24252.1"/>
    </source>
</evidence>
<proteinExistence type="predicted"/>
<dbReference type="InterPro" id="IPR035920">
    <property type="entry name" value="YhbY-like_sf"/>
</dbReference>
<feature type="non-terminal residue" evidence="4">
    <location>
        <position position="1"/>
    </location>
</feature>
<dbReference type="GO" id="GO:0003723">
    <property type="term" value="F:RNA binding"/>
    <property type="evidence" value="ECO:0007669"/>
    <property type="project" value="UniProtKB-UniRule"/>
</dbReference>
<dbReference type="Proteomes" id="UP000555836">
    <property type="component" value="Unassembled WGS sequence"/>
</dbReference>
<gene>
    <name evidence="4" type="ORF">HKB21_01270</name>
</gene>
<dbReference type="PANTHER" id="PTHR40065:SF3">
    <property type="entry name" value="RNA-BINDING PROTEIN YHBY"/>
    <property type="match status" value="1"/>
</dbReference>
<name>A0A7Y0S0Y7_VIBPH</name>